<evidence type="ECO:0000256" key="1">
    <source>
        <dbReference type="SAM" id="MobiDB-lite"/>
    </source>
</evidence>
<feature type="region of interest" description="Disordered" evidence="1">
    <location>
        <begin position="16"/>
        <end position="90"/>
    </location>
</feature>
<feature type="compositionally biased region" description="Polar residues" evidence="1">
    <location>
        <begin position="28"/>
        <end position="46"/>
    </location>
</feature>
<reference evidence="2 3" key="1">
    <citation type="submission" date="2018-12" db="EMBL/GenBank/DDBJ databases">
        <title>Draft genome sequence of Xylaria grammica IHI A82.</title>
        <authorList>
            <person name="Buettner E."/>
            <person name="Kellner H."/>
        </authorList>
    </citation>
    <scope>NUCLEOTIDE SEQUENCE [LARGE SCALE GENOMIC DNA]</scope>
    <source>
        <strain evidence="2 3">IHI A82</strain>
    </source>
</reference>
<gene>
    <name evidence="2" type="ORF">EKO27_g305</name>
</gene>
<dbReference type="STRING" id="363999.A0A439DK85"/>
<evidence type="ECO:0000313" key="3">
    <source>
        <dbReference type="Proteomes" id="UP000286045"/>
    </source>
</evidence>
<feature type="region of interest" description="Disordered" evidence="1">
    <location>
        <begin position="132"/>
        <end position="156"/>
    </location>
</feature>
<accession>A0A439DK85</accession>
<evidence type="ECO:0000313" key="2">
    <source>
        <dbReference type="EMBL" id="RWA14814.1"/>
    </source>
</evidence>
<keyword evidence="3" id="KW-1185">Reference proteome</keyword>
<proteinExistence type="predicted"/>
<protein>
    <recommendedName>
        <fullName evidence="4">Mating-type switching protein swi10</fullName>
    </recommendedName>
</protein>
<feature type="region of interest" description="Disordered" evidence="1">
    <location>
        <begin position="224"/>
        <end position="285"/>
    </location>
</feature>
<organism evidence="2 3">
    <name type="scientific">Xylaria grammica</name>
    <dbReference type="NCBI Taxonomy" id="363999"/>
    <lineage>
        <taxon>Eukaryota</taxon>
        <taxon>Fungi</taxon>
        <taxon>Dikarya</taxon>
        <taxon>Ascomycota</taxon>
        <taxon>Pezizomycotina</taxon>
        <taxon>Sordariomycetes</taxon>
        <taxon>Xylariomycetidae</taxon>
        <taxon>Xylariales</taxon>
        <taxon>Xylariaceae</taxon>
        <taxon>Xylaria</taxon>
    </lineage>
</organism>
<dbReference type="Proteomes" id="UP000286045">
    <property type="component" value="Unassembled WGS sequence"/>
</dbReference>
<dbReference type="EMBL" id="RYZI01000003">
    <property type="protein sequence ID" value="RWA14814.1"/>
    <property type="molecule type" value="Genomic_DNA"/>
</dbReference>
<comment type="caution">
    <text evidence="2">The sequence shown here is derived from an EMBL/GenBank/DDBJ whole genome shotgun (WGS) entry which is preliminary data.</text>
</comment>
<dbReference type="AlphaFoldDB" id="A0A439DK85"/>
<name>A0A439DK85_9PEZI</name>
<sequence length="394" mass="43827">MERYLGHLWAAPSMVKPEGKKLKRRLQKGSTQPQQRPYSVNYSDTKVNPDYKPNRTSLSFNLFGSIKPSAPQRPALPPPTPPEDGKWLEDFRKSGYLYRDSRRRSRQLENDKSQERPVTVVAPEFAHLVTVTHESPTQTEEKTAGPPVKNGQPHTTRRYAKTPVSHIGQLETHPLLRTQGTSQDVPSIESIAESYRALLESRTSFLSETPIEHAAIMEKQDQCFHPQDPSLVPPPLEPLTELPETPPARGSPRSDDGTLVGEDSIDFKIPPISPAPSSPSWASYETASPGLERKLSTPSKGSDLQTCLELLTKELSSAISKSPSPSSADTTALQIWVMIEAYETLRDRVLRAHEGDIQNDPLKATFDVWLNALHSVHDRMIGGDGERSESDYGD</sequence>
<evidence type="ECO:0008006" key="4">
    <source>
        <dbReference type="Google" id="ProtNLM"/>
    </source>
</evidence>